<dbReference type="Pfam" id="PF18791">
    <property type="entry name" value="Transp_inhibit"/>
    <property type="match status" value="1"/>
</dbReference>
<dbReference type="InterPro" id="IPR041101">
    <property type="entry name" value="Transp_inhibit"/>
</dbReference>
<sequence length="387" mass="43371">MEQRSKVGSFVILDTALERVMGYIEDPRRPGGHLAGVPKVVPRHRILAEARHFTAICYSTSPDRLRRRFPILDSLKFKGKPGASIFNFIQEDWGGYAGPWVRGIAEALSCLETIYFRCMIVKDDDIGVLPLTDRPFLQKPHNTNLNPHHQYLERLARNCKSLVSLKISWRGQQVQHSSVSSEAMLCWPHLYGYKQDALIISTCCFTQEVGLAMHVSPMVSKSRGSSAEECDWRQGTRGCFAQTCKTLLRLGIERGDDDQGLEDEQVANVGESDAGILLFSRGCPPLQKLELRSCFSEPALVMAAMQLPSLRYLWVQGYRATPGAMSSIRLRYLLTTPSLGERTDCTCFKTPFQIYIPSQETSAIIIASSFTVIHLDGDDRHHGSSDD</sequence>
<protein>
    <recommendedName>
        <fullName evidence="1">Transport inhibitor response 1 domain-containing protein</fullName>
    </recommendedName>
</protein>
<keyword evidence="3" id="KW-1185">Reference proteome</keyword>
<dbReference type="Gene3D" id="3.80.10.10">
    <property type="entry name" value="Ribonuclease Inhibitor"/>
    <property type="match status" value="2"/>
</dbReference>
<name>A0AAV8Q6D4_ENSVE</name>
<dbReference type="Proteomes" id="UP001222027">
    <property type="component" value="Unassembled WGS sequence"/>
</dbReference>
<dbReference type="AlphaFoldDB" id="A0AAV8Q6D4"/>
<gene>
    <name evidence="2" type="ORF">OPV22_029326</name>
</gene>
<accession>A0AAV8Q6D4</accession>
<feature type="domain" description="Transport inhibitor response 1" evidence="1">
    <location>
        <begin position="72"/>
        <end position="116"/>
    </location>
</feature>
<comment type="caution">
    <text evidence="2">The sequence shown here is derived from an EMBL/GenBank/DDBJ whole genome shotgun (WGS) entry which is preliminary data.</text>
</comment>
<dbReference type="SUPFAM" id="SSF52047">
    <property type="entry name" value="RNI-like"/>
    <property type="match status" value="1"/>
</dbReference>
<organism evidence="2 3">
    <name type="scientific">Ensete ventricosum</name>
    <name type="common">Abyssinian banana</name>
    <name type="synonym">Musa ensete</name>
    <dbReference type="NCBI Taxonomy" id="4639"/>
    <lineage>
        <taxon>Eukaryota</taxon>
        <taxon>Viridiplantae</taxon>
        <taxon>Streptophyta</taxon>
        <taxon>Embryophyta</taxon>
        <taxon>Tracheophyta</taxon>
        <taxon>Spermatophyta</taxon>
        <taxon>Magnoliopsida</taxon>
        <taxon>Liliopsida</taxon>
        <taxon>Zingiberales</taxon>
        <taxon>Musaceae</taxon>
        <taxon>Ensete</taxon>
    </lineage>
</organism>
<evidence type="ECO:0000313" key="3">
    <source>
        <dbReference type="Proteomes" id="UP001222027"/>
    </source>
</evidence>
<evidence type="ECO:0000313" key="2">
    <source>
        <dbReference type="EMBL" id="KAJ8466774.1"/>
    </source>
</evidence>
<reference evidence="2 3" key="1">
    <citation type="submission" date="2022-12" db="EMBL/GenBank/DDBJ databases">
        <title>Chromosome-scale assembly of the Ensete ventricosum genome.</title>
        <authorList>
            <person name="Dussert Y."/>
            <person name="Stocks J."/>
            <person name="Wendawek A."/>
            <person name="Woldeyes F."/>
            <person name="Nichols R.A."/>
            <person name="Borrell J.S."/>
        </authorList>
    </citation>
    <scope>NUCLEOTIDE SEQUENCE [LARGE SCALE GENOMIC DNA]</scope>
    <source>
        <strain evidence="3">cv. Maze</strain>
        <tissue evidence="2">Seeds</tissue>
    </source>
</reference>
<evidence type="ECO:0000259" key="1">
    <source>
        <dbReference type="Pfam" id="PF18791"/>
    </source>
</evidence>
<proteinExistence type="predicted"/>
<dbReference type="InterPro" id="IPR032675">
    <property type="entry name" value="LRR_dom_sf"/>
</dbReference>
<dbReference type="EMBL" id="JAQQAF010000008">
    <property type="protein sequence ID" value="KAJ8466774.1"/>
    <property type="molecule type" value="Genomic_DNA"/>
</dbReference>